<comment type="caution">
    <text evidence="5">The sequence shown here is derived from an EMBL/GenBank/DDBJ whole genome shotgun (WGS) entry which is preliminary data.</text>
</comment>
<dbReference type="CDD" id="cd01597">
    <property type="entry name" value="pCLME"/>
    <property type="match status" value="1"/>
</dbReference>
<dbReference type="PRINTS" id="PR00149">
    <property type="entry name" value="FUMRATELYASE"/>
</dbReference>
<dbReference type="InterPro" id="IPR012789">
    <property type="entry name" value="Protocat_PcaB-like"/>
</dbReference>
<evidence type="ECO:0000256" key="2">
    <source>
        <dbReference type="ARBA" id="ARBA00034772"/>
    </source>
</evidence>
<keyword evidence="1" id="KW-0456">Lyase</keyword>
<name>A0ABV5TAT5_9ACTN</name>
<dbReference type="SUPFAM" id="SSF48557">
    <property type="entry name" value="L-aspartase-like"/>
    <property type="match status" value="1"/>
</dbReference>
<keyword evidence="5" id="KW-0413">Isomerase</keyword>
<evidence type="ECO:0000259" key="4">
    <source>
        <dbReference type="SMART" id="SM00998"/>
    </source>
</evidence>
<dbReference type="InterPro" id="IPR022761">
    <property type="entry name" value="Fumarate_lyase_N"/>
</dbReference>
<accession>A0ABV5TAT5</accession>
<dbReference type="EMBL" id="JBHMBS010000004">
    <property type="protein sequence ID" value="MFB9676167.1"/>
    <property type="molecule type" value="Genomic_DNA"/>
</dbReference>
<feature type="compositionally biased region" description="Pro residues" evidence="3">
    <location>
        <begin position="1"/>
        <end position="17"/>
    </location>
</feature>
<sequence length="466" mass="47661">MTSPSPSPTNEPSPSNGPSPTNDGPRPGLFSGMFARGGAAAEVSDVAWLAAMLDVEAALAGAQAAIGLVPAEVPAALAGACRPGLYDIAELGERAARTGNPVIPLVAALRERIEPGLRRFVHYGATSQDINDTAAALVSRRALTPILTDLSACADACARLASGHRGTVMAGRTVLQHAVPITFGLKAAGWLSALDRSRTGLAEVPLPVQYGGAAGTLSVLGERGHEVPPLLAARLGLAEPVLPWHTDRTPVARLACALGTAAGTLGKVANDVKLLAQTEVAEVAEPTGPGRGTSSAMPHKRNPVGSMSVLACVQRVPGLVASVLDGMVQEHERATGPWQAEWETLGELLRLTGSAASWLREVLEGLTVDPARMRANLGATRGLLMAEQVVVRLGGTPEARRLVDAACARATEEGAELREVLLADPAVSLTAAEIDAALDPAGALGSAATFVDRALAAHDNLTGAGG</sequence>
<comment type="similarity">
    <text evidence="2">Belongs to the class-II fumarase/aspartase family.</text>
</comment>
<organism evidence="5 6">
    <name type="scientific">Streptosporangium vulgare</name>
    <dbReference type="NCBI Taxonomy" id="46190"/>
    <lineage>
        <taxon>Bacteria</taxon>
        <taxon>Bacillati</taxon>
        <taxon>Actinomycetota</taxon>
        <taxon>Actinomycetes</taxon>
        <taxon>Streptosporangiales</taxon>
        <taxon>Streptosporangiaceae</taxon>
        <taxon>Streptosporangium</taxon>
    </lineage>
</organism>
<dbReference type="PANTHER" id="PTHR43172">
    <property type="entry name" value="ADENYLOSUCCINATE LYASE"/>
    <property type="match status" value="1"/>
</dbReference>
<dbReference type="Proteomes" id="UP001589610">
    <property type="component" value="Unassembled WGS sequence"/>
</dbReference>
<dbReference type="Pfam" id="PF10397">
    <property type="entry name" value="ADSL_C"/>
    <property type="match status" value="1"/>
</dbReference>
<protein>
    <submittedName>
        <fullName evidence="5">3-carboxy-cis,cis-muconate cycloisomerase</fullName>
        <ecNumber evidence="5">5.5.1.2</ecNumber>
    </submittedName>
</protein>
<dbReference type="SMART" id="SM00998">
    <property type="entry name" value="ADSL_C"/>
    <property type="match status" value="1"/>
</dbReference>
<evidence type="ECO:0000256" key="1">
    <source>
        <dbReference type="ARBA" id="ARBA00023239"/>
    </source>
</evidence>
<dbReference type="Gene3D" id="1.20.200.10">
    <property type="entry name" value="Fumarase/aspartase (Central domain)"/>
    <property type="match status" value="1"/>
</dbReference>
<dbReference type="InterPro" id="IPR019468">
    <property type="entry name" value="AdenyloSucc_lyase_C"/>
</dbReference>
<gene>
    <name evidence="5" type="primary">pcaB</name>
    <name evidence="5" type="ORF">ACFFRH_11780</name>
</gene>
<evidence type="ECO:0000313" key="6">
    <source>
        <dbReference type="Proteomes" id="UP001589610"/>
    </source>
</evidence>
<feature type="domain" description="Adenylosuccinate lyase C-terminal" evidence="4">
    <location>
        <begin position="381"/>
        <end position="455"/>
    </location>
</feature>
<dbReference type="EC" id="5.5.1.2" evidence="5"/>
<dbReference type="InterPro" id="IPR000362">
    <property type="entry name" value="Fumarate_lyase_fam"/>
</dbReference>
<dbReference type="RefSeq" id="WP_344747518.1">
    <property type="nucleotide sequence ID" value="NZ_BAAAWW010000131.1"/>
</dbReference>
<dbReference type="InterPro" id="IPR008948">
    <property type="entry name" value="L-Aspartase-like"/>
</dbReference>
<dbReference type="PANTHER" id="PTHR43172:SF2">
    <property type="entry name" value="ADENYLOSUCCINATE LYASE C-TERMINAL DOMAIN-CONTAINING PROTEIN"/>
    <property type="match status" value="1"/>
</dbReference>
<dbReference type="GO" id="GO:0047472">
    <property type="term" value="F:3-carboxy-cis,cis-muconate cycloisomerase activity"/>
    <property type="evidence" value="ECO:0007669"/>
    <property type="project" value="UniProtKB-EC"/>
</dbReference>
<dbReference type="Pfam" id="PF00206">
    <property type="entry name" value="Lyase_1"/>
    <property type="match status" value="1"/>
</dbReference>
<reference evidence="5 6" key="1">
    <citation type="submission" date="2024-09" db="EMBL/GenBank/DDBJ databases">
        <authorList>
            <person name="Sun Q."/>
            <person name="Mori K."/>
        </authorList>
    </citation>
    <scope>NUCLEOTIDE SEQUENCE [LARGE SCALE GENOMIC DNA]</scope>
    <source>
        <strain evidence="5 6">JCM 3028</strain>
    </source>
</reference>
<keyword evidence="6" id="KW-1185">Reference proteome</keyword>
<evidence type="ECO:0000256" key="3">
    <source>
        <dbReference type="SAM" id="MobiDB-lite"/>
    </source>
</evidence>
<feature type="region of interest" description="Disordered" evidence="3">
    <location>
        <begin position="1"/>
        <end position="31"/>
    </location>
</feature>
<evidence type="ECO:0000313" key="5">
    <source>
        <dbReference type="EMBL" id="MFB9676167.1"/>
    </source>
</evidence>
<proteinExistence type="inferred from homology"/>
<dbReference type="NCBIfam" id="TIGR02426">
    <property type="entry name" value="protocat_pcaB"/>
    <property type="match status" value="1"/>
</dbReference>
<dbReference type="Gene3D" id="1.10.40.30">
    <property type="entry name" value="Fumarase/aspartase (C-terminal domain)"/>
    <property type="match status" value="1"/>
</dbReference>